<feature type="compositionally biased region" description="Low complexity" evidence="1">
    <location>
        <begin position="171"/>
        <end position="181"/>
    </location>
</feature>
<dbReference type="Proteomes" id="UP001175226">
    <property type="component" value="Unassembled WGS sequence"/>
</dbReference>
<sequence length="283" mass="31703">MYNIETVLALVLETMNTEDRRDTRRGRTCCEISPIPIVQRSHMRRTNNHTARRFSTPFLETRMSSCKRPKAGGQEQRNAGTEKPNRRNTPLEQRGSRSGSRHYHRNASDQKPLRRNMEQSSSPPPKPKQQETKPAAAGEDLATITGTQAAKKPLRRSTPLENSAAAEANLLTTTKTEATRNQTVATRSQKQRGGRSGPRHCHRNASDKIPLRRNTPLENSAAAGAILVTTTETKATGNDSREGNKRMGKFHERCECRGIWKCQYNLKQNGVVVLLPVQGPKYL</sequence>
<feature type="compositionally biased region" description="Basic and acidic residues" evidence="1">
    <location>
        <begin position="106"/>
        <end position="117"/>
    </location>
</feature>
<protein>
    <submittedName>
        <fullName evidence="2">Uncharacterized protein</fullName>
    </submittedName>
</protein>
<accession>A0AA39MDG7</accession>
<name>A0AA39MDG7_9AGAR</name>
<dbReference type="EMBL" id="JAUEPT010000219">
    <property type="protein sequence ID" value="KAK0429694.1"/>
    <property type="molecule type" value="Genomic_DNA"/>
</dbReference>
<dbReference type="AlphaFoldDB" id="A0AA39MDG7"/>
<feature type="region of interest" description="Disordered" evidence="1">
    <location>
        <begin position="40"/>
        <end position="140"/>
    </location>
</feature>
<feature type="compositionally biased region" description="Basic residues" evidence="1">
    <location>
        <begin position="41"/>
        <end position="52"/>
    </location>
</feature>
<comment type="caution">
    <text evidence="2">The sequence shown here is derived from an EMBL/GenBank/DDBJ whole genome shotgun (WGS) entry which is preliminary data.</text>
</comment>
<keyword evidence="3" id="KW-1185">Reference proteome</keyword>
<evidence type="ECO:0000313" key="3">
    <source>
        <dbReference type="Proteomes" id="UP001175226"/>
    </source>
</evidence>
<evidence type="ECO:0000256" key="1">
    <source>
        <dbReference type="SAM" id="MobiDB-lite"/>
    </source>
</evidence>
<gene>
    <name evidence="2" type="ORF">EV421DRAFT_1745209</name>
</gene>
<feature type="region of interest" description="Disordered" evidence="1">
    <location>
        <begin position="171"/>
        <end position="213"/>
    </location>
</feature>
<feature type="compositionally biased region" description="Basic residues" evidence="1">
    <location>
        <begin position="189"/>
        <end position="203"/>
    </location>
</feature>
<proteinExistence type="predicted"/>
<evidence type="ECO:0000313" key="2">
    <source>
        <dbReference type="EMBL" id="KAK0429694.1"/>
    </source>
</evidence>
<organism evidence="2 3">
    <name type="scientific">Armillaria borealis</name>
    <dbReference type="NCBI Taxonomy" id="47425"/>
    <lineage>
        <taxon>Eukaryota</taxon>
        <taxon>Fungi</taxon>
        <taxon>Dikarya</taxon>
        <taxon>Basidiomycota</taxon>
        <taxon>Agaricomycotina</taxon>
        <taxon>Agaricomycetes</taxon>
        <taxon>Agaricomycetidae</taxon>
        <taxon>Agaricales</taxon>
        <taxon>Marasmiineae</taxon>
        <taxon>Physalacriaceae</taxon>
        <taxon>Armillaria</taxon>
    </lineage>
</organism>
<reference evidence="2" key="1">
    <citation type="submission" date="2023-06" db="EMBL/GenBank/DDBJ databases">
        <authorList>
            <consortium name="Lawrence Berkeley National Laboratory"/>
            <person name="Ahrendt S."/>
            <person name="Sahu N."/>
            <person name="Indic B."/>
            <person name="Wong-Bajracharya J."/>
            <person name="Merenyi Z."/>
            <person name="Ke H.-M."/>
            <person name="Monk M."/>
            <person name="Kocsube S."/>
            <person name="Drula E."/>
            <person name="Lipzen A."/>
            <person name="Balint B."/>
            <person name="Henrissat B."/>
            <person name="Andreopoulos B."/>
            <person name="Martin F.M."/>
            <person name="Harder C.B."/>
            <person name="Rigling D."/>
            <person name="Ford K.L."/>
            <person name="Foster G.D."/>
            <person name="Pangilinan J."/>
            <person name="Papanicolaou A."/>
            <person name="Barry K."/>
            <person name="LaButti K."/>
            <person name="Viragh M."/>
            <person name="Koriabine M."/>
            <person name="Yan M."/>
            <person name="Riley R."/>
            <person name="Champramary S."/>
            <person name="Plett K.L."/>
            <person name="Tsai I.J."/>
            <person name="Slot J."/>
            <person name="Sipos G."/>
            <person name="Plett J."/>
            <person name="Nagy L.G."/>
            <person name="Grigoriev I.V."/>
        </authorList>
    </citation>
    <scope>NUCLEOTIDE SEQUENCE</scope>
    <source>
        <strain evidence="2">FPL87.14</strain>
    </source>
</reference>